<protein>
    <submittedName>
        <fullName evidence="10">Glycosyl hydrolase</fullName>
    </submittedName>
</protein>
<dbReference type="OrthoDB" id="9816160at2"/>
<dbReference type="GO" id="GO:0004553">
    <property type="term" value="F:hydrolase activity, hydrolyzing O-glycosyl compounds"/>
    <property type="evidence" value="ECO:0007669"/>
    <property type="project" value="TreeGrafter"/>
</dbReference>
<feature type="domain" description="Glycoside hydrolase family 65 N-terminal" evidence="9">
    <location>
        <begin position="23"/>
        <end position="263"/>
    </location>
</feature>
<dbReference type="PIRSF" id="PIRSF036289">
    <property type="entry name" value="Glycosyl_hydrolase_malt_phosph"/>
    <property type="match status" value="1"/>
</dbReference>
<keyword evidence="4" id="KW-0326">Glycosidase</keyword>
<feature type="active site" description="Proton donor" evidence="5">
    <location>
        <position position="497"/>
    </location>
</feature>
<evidence type="ECO:0000256" key="3">
    <source>
        <dbReference type="ARBA" id="ARBA00022679"/>
    </source>
</evidence>
<evidence type="ECO:0000259" key="7">
    <source>
        <dbReference type="Pfam" id="PF03632"/>
    </source>
</evidence>
<reference evidence="10 11" key="1">
    <citation type="submission" date="2014-12" db="EMBL/GenBank/DDBJ databases">
        <title>Comparative genomics of the lactic acid bacteria isolated from the honey bee gut.</title>
        <authorList>
            <person name="Ellegaard K.M."/>
            <person name="Tamarit D."/>
            <person name="Javelind E."/>
            <person name="Olofsson T."/>
            <person name="Andersson S.G."/>
            <person name="Vasquez A."/>
        </authorList>
    </citation>
    <scope>NUCLEOTIDE SEQUENCE [LARGE SCALE GENOMIC DNA]</scope>
    <source>
        <strain evidence="10 11">Bin2</strain>
    </source>
</reference>
<dbReference type="InterPro" id="IPR011013">
    <property type="entry name" value="Gal_mutarotase_sf_dom"/>
</dbReference>
<evidence type="ECO:0000256" key="4">
    <source>
        <dbReference type="ARBA" id="ARBA00023295"/>
    </source>
</evidence>
<dbReference type="Gene3D" id="1.50.10.10">
    <property type="match status" value="1"/>
</dbReference>
<dbReference type="InterPro" id="IPR005196">
    <property type="entry name" value="Glyco_hydro_65_N"/>
</dbReference>
<evidence type="ECO:0000256" key="2">
    <source>
        <dbReference type="ARBA" id="ARBA00022676"/>
    </source>
</evidence>
<gene>
    <name evidence="10" type="ORF">JF69_01560</name>
</gene>
<dbReference type="SUPFAM" id="SSF74650">
    <property type="entry name" value="Galactose mutarotase-like"/>
    <property type="match status" value="1"/>
</dbReference>
<dbReference type="InterPro" id="IPR037018">
    <property type="entry name" value="GH65_N"/>
</dbReference>
<evidence type="ECO:0000313" key="10">
    <source>
        <dbReference type="EMBL" id="KJY52465.1"/>
    </source>
</evidence>
<dbReference type="PANTHER" id="PTHR11051">
    <property type="entry name" value="GLYCOSYL HYDROLASE-RELATED"/>
    <property type="match status" value="1"/>
</dbReference>
<dbReference type="GO" id="GO:0030246">
    <property type="term" value="F:carbohydrate binding"/>
    <property type="evidence" value="ECO:0007669"/>
    <property type="project" value="InterPro"/>
</dbReference>
<dbReference type="Pfam" id="PF03632">
    <property type="entry name" value="Glyco_hydro_65m"/>
    <property type="match status" value="1"/>
</dbReference>
<keyword evidence="3" id="KW-0808">Transferase</keyword>
<dbReference type="Pfam" id="PF03636">
    <property type="entry name" value="Glyco_hydro_65N"/>
    <property type="match status" value="1"/>
</dbReference>
<dbReference type="GO" id="GO:0005975">
    <property type="term" value="P:carbohydrate metabolic process"/>
    <property type="evidence" value="ECO:0007669"/>
    <property type="project" value="InterPro"/>
</dbReference>
<evidence type="ECO:0000256" key="5">
    <source>
        <dbReference type="PIRSR" id="PIRSR036289-50"/>
    </source>
</evidence>
<feature type="binding site" evidence="6">
    <location>
        <begin position="610"/>
        <end position="611"/>
    </location>
    <ligand>
        <name>substrate</name>
    </ligand>
</feature>
<keyword evidence="2" id="KW-0328">Glycosyltransferase</keyword>
<sequence length="771" mass="87484">MLQNLFSNKVASMLPDEPWLIHEDSYDPNQNLAHESLFALSNGYMGIRGSHEEGTKPSLPYVYINGIFDKSETFMKELATLPNWLGIRLYVNKCLLGIGGAKLLEYQRVLDMKDAALFKHLKLRDEQGRETLIEGMRFVSRAHTHRMGIRLWITPLNYSGLMELEQITDGSIVNFCDAPRFKVKHTLIVCNEALDTQGVYLEAATRDSGLHVGVGSKIVIRQGDEVLDRERVHHAFGEQGIEFTDFQVEQGKCTEVTKYVSMYDVNSCSGEELKSVTAHEVSGFIKDGFGHEYQTHKDVYENMWGHADIVIDGDPDLDKAVRFNVYHLMSAANERNSYVNVGAKLLSGEEYGGHAFWDTELFMMPFFAFVFPKTAKNLEEYRYHLLGAAEKNAATNGFKGAQYPWESADDGSEQSPAWTIEPDGTCYRCYVSVYEHHVTAAVAYGVYEYARITGDKDFLYGPGAEILVQTARFWASRCEWNQEDERYEITKVTGPDEWHEPVNNNTYTNYLVRWNMQYVIDLAAYLERDHKQDYETLIAKTGLTANELGQWSRIVDKLYLPRKAGSPVFEQFEGYFDLMPLTIETYDQNDWPVKPPELDRIDVSQTQIIKQADVVMLMHLLTDKFSQEELSANYRFYERRTLHGSSLSPSIYAIMGLKVGDGSKAYRYLRRAATLDLLNLQGNTREGIHGANAGGVWQTVIFGFAGVAIGEDGTLAIAPKMPETWNSLHFQIMDRDSQLDVLIQHDNSVQIRLLDGPSVTVLVNGQSQVVK</sequence>
<dbReference type="InterPro" id="IPR005195">
    <property type="entry name" value="Glyco_hydro_65_M"/>
</dbReference>
<dbReference type="Gene3D" id="2.60.420.10">
    <property type="entry name" value="Maltose phosphorylase, domain 3"/>
    <property type="match status" value="1"/>
</dbReference>
<dbReference type="Proteomes" id="UP000033648">
    <property type="component" value="Unassembled WGS sequence"/>
</dbReference>
<dbReference type="InterPro" id="IPR008928">
    <property type="entry name" value="6-hairpin_glycosidase_sf"/>
</dbReference>
<proteinExistence type="inferred from homology"/>
<dbReference type="PANTHER" id="PTHR11051:SF8">
    <property type="entry name" value="PROTEIN-GLUCOSYLGALACTOSYLHYDROXYLYSINE GLUCOSIDASE"/>
    <property type="match status" value="1"/>
</dbReference>
<feature type="domain" description="Glycoside hydrolase family 65 C-terminal" evidence="8">
    <location>
        <begin position="712"/>
        <end position="769"/>
    </location>
</feature>
<name>A0A0F4L1C4_9BIFI</name>
<evidence type="ECO:0000259" key="8">
    <source>
        <dbReference type="Pfam" id="PF03633"/>
    </source>
</evidence>
<comment type="similarity">
    <text evidence="1">Belongs to the glycosyl hydrolase 65 family.</text>
</comment>
<evidence type="ECO:0000256" key="6">
    <source>
        <dbReference type="PIRSR" id="PIRSR036289-51"/>
    </source>
</evidence>
<feature type="binding site" evidence="6">
    <location>
        <begin position="357"/>
        <end position="358"/>
    </location>
    <ligand>
        <name>substrate</name>
    </ligand>
</feature>
<dbReference type="EMBL" id="JWME01000004">
    <property type="protein sequence ID" value="KJY52465.1"/>
    <property type="molecule type" value="Genomic_DNA"/>
</dbReference>
<dbReference type="SUPFAM" id="SSF48208">
    <property type="entry name" value="Six-hairpin glycosidases"/>
    <property type="match status" value="1"/>
</dbReference>
<dbReference type="InterPro" id="IPR012341">
    <property type="entry name" value="6hp_glycosidase-like_sf"/>
</dbReference>
<feature type="domain" description="Glycoside hydrolase family 65 central catalytic" evidence="7">
    <location>
        <begin position="322"/>
        <end position="698"/>
    </location>
</feature>
<evidence type="ECO:0000259" key="9">
    <source>
        <dbReference type="Pfam" id="PF03636"/>
    </source>
</evidence>
<dbReference type="AlphaFoldDB" id="A0A0F4L1C4"/>
<evidence type="ECO:0000256" key="1">
    <source>
        <dbReference type="ARBA" id="ARBA00006768"/>
    </source>
</evidence>
<dbReference type="InterPro" id="IPR017045">
    <property type="entry name" value="Malt_Pase/Glycosyl_Hdrlase"/>
</dbReference>
<keyword evidence="10" id="KW-0378">Hydrolase</keyword>
<dbReference type="InterPro" id="IPR005194">
    <property type="entry name" value="Glyco_hydro_65_C"/>
</dbReference>
<evidence type="ECO:0000313" key="11">
    <source>
        <dbReference type="Proteomes" id="UP000033648"/>
    </source>
</evidence>
<dbReference type="GO" id="GO:0016757">
    <property type="term" value="F:glycosyltransferase activity"/>
    <property type="evidence" value="ECO:0007669"/>
    <property type="project" value="UniProtKB-KW"/>
</dbReference>
<comment type="caution">
    <text evidence="10">The sequence shown here is derived from an EMBL/GenBank/DDBJ whole genome shotgun (WGS) entry which is preliminary data.</text>
</comment>
<accession>A0A0F4L1C4</accession>
<organism evidence="10 11">
    <name type="scientific">Bifidobacterium asteroides</name>
    <dbReference type="NCBI Taxonomy" id="1684"/>
    <lineage>
        <taxon>Bacteria</taxon>
        <taxon>Bacillati</taxon>
        <taxon>Actinomycetota</taxon>
        <taxon>Actinomycetes</taxon>
        <taxon>Bifidobacteriales</taxon>
        <taxon>Bifidobacteriaceae</taxon>
        <taxon>Bifidobacterium</taxon>
    </lineage>
</organism>
<dbReference type="Gene3D" id="2.70.98.40">
    <property type="entry name" value="Glycoside hydrolase, family 65, N-terminal domain"/>
    <property type="match status" value="1"/>
</dbReference>
<dbReference type="Pfam" id="PF03633">
    <property type="entry name" value="Glyco_hydro_65C"/>
    <property type="match status" value="1"/>
</dbReference>
<dbReference type="PATRIC" id="fig|1684.4.peg.169"/>